<keyword evidence="2" id="KW-1185">Reference proteome</keyword>
<dbReference type="RefSeq" id="WP_067449578.1">
    <property type="nucleotide sequence ID" value="NZ_SMFR01000001.1"/>
</dbReference>
<dbReference type="STRING" id="1210063.GCA_001612665_02615"/>
<organism evidence="1 2">
    <name type="scientific">Nocardia alba</name>
    <dbReference type="NCBI Taxonomy" id="225051"/>
    <lineage>
        <taxon>Bacteria</taxon>
        <taxon>Bacillati</taxon>
        <taxon>Actinomycetota</taxon>
        <taxon>Actinomycetes</taxon>
        <taxon>Mycobacteriales</taxon>
        <taxon>Nocardiaceae</taxon>
        <taxon>Nocardia</taxon>
    </lineage>
</organism>
<name>A0A4R1G422_9NOCA</name>
<evidence type="ECO:0000313" key="1">
    <source>
        <dbReference type="EMBL" id="TCK00029.1"/>
    </source>
</evidence>
<dbReference type="Proteomes" id="UP000294856">
    <property type="component" value="Unassembled WGS sequence"/>
</dbReference>
<dbReference type="AlphaFoldDB" id="A0A4R1G422"/>
<dbReference type="OrthoDB" id="332209at2"/>
<evidence type="ECO:0000313" key="2">
    <source>
        <dbReference type="Proteomes" id="UP000294856"/>
    </source>
</evidence>
<dbReference type="EMBL" id="SMFR01000001">
    <property type="protein sequence ID" value="TCK00029.1"/>
    <property type="molecule type" value="Genomic_DNA"/>
</dbReference>
<reference evidence="1 2" key="1">
    <citation type="submission" date="2019-03" db="EMBL/GenBank/DDBJ databases">
        <title>Genomic Encyclopedia of Type Strains, Phase IV (KMG-IV): sequencing the most valuable type-strain genomes for metagenomic binning, comparative biology and taxonomic classification.</title>
        <authorList>
            <person name="Goeker M."/>
        </authorList>
    </citation>
    <scope>NUCLEOTIDE SEQUENCE [LARGE SCALE GENOMIC DNA]</scope>
    <source>
        <strain evidence="1 2">DSM 44684</strain>
    </source>
</reference>
<sequence>MAVNVVLDKVLDKEFENKKLAEILASPPSALAGLTEAHDKQLLEALKIKTIADLGNNKYFQLAATLVALSEREG</sequence>
<proteinExistence type="predicted"/>
<protein>
    <submittedName>
        <fullName evidence="1">Uncharacterized protein</fullName>
    </submittedName>
</protein>
<comment type="caution">
    <text evidence="1">The sequence shown here is derived from an EMBL/GenBank/DDBJ whole genome shotgun (WGS) entry which is preliminary data.</text>
</comment>
<accession>A0A4R1G422</accession>
<gene>
    <name evidence="1" type="ORF">DFR71_1016</name>
</gene>